<evidence type="ECO:0000256" key="5">
    <source>
        <dbReference type="ARBA" id="ARBA00020963"/>
    </source>
</evidence>
<evidence type="ECO:0000259" key="16">
    <source>
        <dbReference type="Pfam" id="PF01923"/>
    </source>
</evidence>
<keyword evidence="6" id="KW-0963">Cytoplasm</keyword>
<dbReference type="AlphaFoldDB" id="A0A517R735"/>
<feature type="domain" description="Cobalamin adenosyltransferase-like" evidence="16">
    <location>
        <begin position="7"/>
        <end position="174"/>
    </location>
</feature>
<dbReference type="PANTHER" id="PTHR12213">
    <property type="entry name" value="CORRINOID ADENOSYLTRANSFERASE"/>
    <property type="match status" value="1"/>
</dbReference>
<keyword evidence="7 15" id="KW-0808">Transferase</keyword>
<reference evidence="17 18" key="1">
    <citation type="submission" date="2019-02" db="EMBL/GenBank/DDBJ databases">
        <title>Deep-cultivation of Planctomycetes and their phenomic and genomic characterization uncovers novel biology.</title>
        <authorList>
            <person name="Wiegand S."/>
            <person name="Jogler M."/>
            <person name="Boedeker C."/>
            <person name="Pinto D."/>
            <person name="Vollmers J."/>
            <person name="Rivas-Marin E."/>
            <person name="Kohn T."/>
            <person name="Peeters S.H."/>
            <person name="Heuer A."/>
            <person name="Rast P."/>
            <person name="Oberbeckmann S."/>
            <person name="Bunk B."/>
            <person name="Jeske O."/>
            <person name="Meyerdierks A."/>
            <person name="Storesund J.E."/>
            <person name="Kallscheuer N."/>
            <person name="Luecker S."/>
            <person name="Lage O.M."/>
            <person name="Pohl T."/>
            <person name="Merkel B.J."/>
            <person name="Hornburger P."/>
            <person name="Mueller R.-W."/>
            <person name="Bruemmer F."/>
            <person name="Labrenz M."/>
            <person name="Spormann A.M."/>
            <person name="Op den Camp H."/>
            <person name="Overmann J."/>
            <person name="Amann R."/>
            <person name="Jetten M.S.M."/>
            <person name="Mascher T."/>
            <person name="Medema M.H."/>
            <person name="Devos D.P."/>
            <person name="Kaster A.-K."/>
            <person name="Ovreas L."/>
            <person name="Rohde M."/>
            <person name="Galperin M.Y."/>
            <person name="Jogler C."/>
        </authorList>
    </citation>
    <scope>NUCLEOTIDE SEQUENCE [LARGE SCALE GENOMIC DNA]</scope>
    <source>
        <strain evidence="17 18">Pan189</strain>
    </source>
</reference>
<keyword evidence="8 15" id="KW-0547">Nucleotide-binding</keyword>
<dbReference type="RefSeq" id="WP_145365829.1">
    <property type="nucleotide sequence ID" value="NZ_CP036268.1"/>
</dbReference>
<comment type="pathway">
    <text evidence="2 15">Cofactor biosynthesis; adenosylcobalamin biosynthesis; adenosylcobalamin from cob(II)yrinate a,c-diamide: step 2/7.</text>
</comment>
<keyword evidence="15" id="KW-0169">Cobalamin biosynthesis</keyword>
<dbReference type="GO" id="GO:0009236">
    <property type="term" value="P:cobalamin biosynthetic process"/>
    <property type="evidence" value="ECO:0007669"/>
    <property type="project" value="UniProtKB-UniRule"/>
</dbReference>
<evidence type="ECO:0000256" key="7">
    <source>
        <dbReference type="ARBA" id="ARBA00022679"/>
    </source>
</evidence>
<dbReference type="Pfam" id="PF01923">
    <property type="entry name" value="Cob_adeno_trans"/>
    <property type="match status" value="1"/>
</dbReference>
<comment type="catalytic activity">
    <reaction evidence="13 15">
        <text>2 cob(II)yrinate a,c diamide + reduced [electron-transfer flavoprotein] + 2 ATP = 2 adenosylcob(III)yrinate a,c-diamide + 2 triphosphate + oxidized [electron-transfer flavoprotein] + 3 H(+)</text>
        <dbReference type="Rhea" id="RHEA:11528"/>
        <dbReference type="Rhea" id="RHEA-COMP:10685"/>
        <dbReference type="Rhea" id="RHEA-COMP:10686"/>
        <dbReference type="ChEBI" id="CHEBI:15378"/>
        <dbReference type="ChEBI" id="CHEBI:18036"/>
        <dbReference type="ChEBI" id="CHEBI:30616"/>
        <dbReference type="ChEBI" id="CHEBI:57692"/>
        <dbReference type="ChEBI" id="CHEBI:58307"/>
        <dbReference type="ChEBI" id="CHEBI:58503"/>
        <dbReference type="ChEBI" id="CHEBI:58537"/>
        <dbReference type="EC" id="2.5.1.17"/>
    </reaction>
</comment>
<organism evidence="17 18">
    <name type="scientific">Stratiformator vulcanicus</name>
    <dbReference type="NCBI Taxonomy" id="2527980"/>
    <lineage>
        <taxon>Bacteria</taxon>
        <taxon>Pseudomonadati</taxon>
        <taxon>Planctomycetota</taxon>
        <taxon>Planctomycetia</taxon>
        <taxon>Planctomycetales</taxon>
        <taxon>Planctomycetaceae</taxon>
        <taxon>Stratiformator</taxon>
    </lineage>
</organism>
<evidence type="ECO:0000256" key="10">
    <source>
        <dbReference type="ARBA" id="ARBA00031529"/>
    </source>
</evidence>
<keyword evidence="18" id="KW-1185">Reference proteome</keyword>
<keyword evidence="9 15" id="KW-0067">ATP-binding</keyword>
<accession>A0A517R735</accession>
<dbReference type="EMBL" id="CP036268">
    <property type="protein sequence ID" value="QDT39706.1"/>
    <property type="molecule type" value="Genomic_DNA"/>
</dbReference>
<comment type="similarity">
    <text evidence="3 15">Belongs to the Cob(I)alamin adenosyltransferase family.</text>
</comment>
<evidence type="ECO:0000256" key="15">
    <source>
        <dbReference type="RuleBase" id="RU366026"/>
    </source>
</evidence>
<evidence type="ECO:0000256" key="14">
    <source>
        <dbReference type="ARBA" id="ARBA00048692"/>
    </source>
</evidence>
<name>A0A517R735_9PLAN</name>
<dbReference type="GO" id="GO:0005524">
    <property type="term" value="F:ATP binding"/>
    <property type="evidence" value="ECO:0007669"/>
    <property type="project" value="UniProtKB-UniRule"/>
</dbReference>
<dbReference type="SUPFAM" id="SSF89028">
    <property type="entry name" value="Cobalamin adenosyltransferase-like"/>
    <property type="match status" value="1"/>
</dbReference>
<evidence type="ECO:0000256" key="6">
    <source>
        <dbReference type="ARBA" id="ARBA00022490"/>
    </source>
</evidence>
<dbReference type="FunFam" id="1.20.1200.10:FF:000003">
    <property type="entry name" value="ATP:cob(I)alamin adenosyltransferase"/>
    <property type="match status" value="1"/>
</dbReference>
<dbReference type="Proteomes" id="UP000317318">
    <property type="component" value="Chromosome"/>
</dbReference>
<dbReference type="GO" id="GO:0008817">
    <property type="term" value="F:corrinoid adenosyltransferase activity"/>
    <property type="evidence" value="ECO:0007669"/>
    <property type="project" value="UniProtKB-UniRule"/>
</dbReference>
<evidence type="ECO:0000256" key="1">
    <source>
        <dbReference type="ARBA" id="ARBA00004496"/>
    </source>
</evidence>
<dbReference type="InterPro" id="IPR029499">
    <property type="entry name" value="PduO-typ"/>
</dbReference>
<dbReference type="PANTHER" id="PTHR12213:SF0">
    <property type="entry name" value="CORRINOID ADENOSYLTRANSFERASE MMAB"/>
    <property type="match status" value="1"/>
</dbReference>
<dbReference type="KEGG" id="svp:Pan189_41150"/>
<evidence type="ECO:0000256" key="2">
    <source>
        <dbReference type="ARBA" id="ARBA00005121"/>
    </source>
</evidence>
<evidence type="ECO:0000256" key="4">
    <source>
        <dbReference type="ARBA" id="ARBA00012454"/>
    </source>
</evidence>
<evidence type="ECO:0000256" key="8">
    <source>
        <dbReference type="ARBA" id="ARBA00022741"/>
    </source>
</evidence>
<dbReference type="EC" id="2.5.1.17" evidence="4 15"/>
<evidence type="ECO:0000256" key="9">
    <source>
        <dbReference type="ARBA" id="ARBA00022840"/>
    </source>
</evidence>
<dbReference type="NCBIfam" id="TIGR00636">
    <property type="entry name" value="PduO_Nterm"/>
    <property type="match status" value="1"/>
</dbReference>
<evidence type="ECO:0000256" key="11">
    <source>
        <dbReference type="ARBA" id="ARBA00033334"/>
    </source>
</evidence>
<evidence type="ECO:0000313" key="17">
    <source>
        <dbReference type="EMBL" id="QDT39706.1"/>
    </source>
</evidence>
<comment type="catalytic activity">
    <reaction evidence="14 15">
        <text>2 cob(II)alamin + reduced [electron-transfer flavoprotein] + 2 ATP = 2 adenosylcob(III)alamin + 2 triphosphate + oxidized [electron-transfer flavoprotein] + 3 H(+)</text>
        <dbReference type="Rhea" id="RHEA:28671"/>
        <dbReference type="Rhea" id="RHEA-COMP:10685"/>
        <dbReference type="Rhea" id="RHEA-COMP:10686"/>
        <dbReference type="ChEBI" id="CHEBI:15378"/>
        <dbReference type="ChEBI" id="CHEBI:16304"/>
        <dbReference type="ChEBI" id="CHEBI:18036"/>
        <dbReference type="ChEBI" id="CHEBI:18408"/>
        <dbReference type="ChEBI" id="CHEBI:30616"/>
        <dbReference type="ChEBI" id="CHEBI:57692"/>
        <dbReference type="ChEBI" id="CHEBI:58307"/>
        <dbReference type="EC" id="2.5.1.17"/>
    </reaction>
</comment>
<evidence type="ECO:0000256" key="3">
    <source>
        <dbReference type="ARBA" id="ARBA00007487"/>
    </source>
</evidence>
<dbReference type="UniPathway" id="UPA00148">
    <property type="reaction ID" value="UER00233"/>
</dbReference>
<dbReference type="OrthoDB" id="9778896at2"/>
<comment type="subcellular location">
    <subcellularLocation>
        <location evidence="1">Cytoplasm</location>
    </subcellularLocation>
</comment>
<evidence type="ECO:0000313" key="18">
    <source>
        <dbReference type="Proteomes" id="UP000317318"/>
    </source>
</evidence>
<dbReference type="GO" id="GO:0005737">
    <property type="term" value="C:cytoplasm"/>
    <property type="evidence" value="ECO:0007669"/>
    <property type="project" value="UniProtKB-SubCell"/>
</dbReference>
<dbReference type="InterPro" id="IPR036451">
    <property type="entry name" value="CblAdoTrfase-like_sf"/>
</dbReference>
<gene>
    <name evidence="17" type="ORF">Pan189_41150</name>
</gene>
<sequence>MVYLNRIYTKSGDDGETGLGDGARVAKTSQRVVAYGTVDELNAALGVAIAAGLPDQCEQLIIGIQNNLFDLGADLCVPLPSEEGPEPDAALRVKPDQVTELERRIDAATDRLEPLTSFILPGGTEQAASLHLARTLCRRAEIEVWRLAEREEVNPLVPIYLNRLSDLLFVAARLANDEGRADVLWSPGTPA</sequence>
<proteinExistence type="inferred from homology"/>
<dbReference type="Gene3D" id="1.20.1200.10">
    <property type="entry name" value="Cobalamin adenosyltransferase-like"/>
    <property type="match status" value="1"/>
</dbReference>
<dbReference type="InterPro" id="IPR016030">
    <property type="entry name" value="CblAdoTrfase-like"/>
</dbReference>
<evidence type="ECO:0000256" key="12">
    <source>
        <dbReference type="ARBA" id="ARBA00033354"/>
    </source>
</evidence>
<protein>
    <recommendedName>
        <fullName evidence="5 15">Corrinoid adenosyltransferase</fullName>
        <ecNumber evidence="4 15">2.5.1.17</ecNumber>
    </recommendedName>
    <alternativeName>
        <fullName evidence="10 15">Cob(II)alamin adenosyltransferase</fullName>
    </alternativeName>
    <alternativeName>
        <fullName evidence="12 15">Cob(II)yrinic acid a,c-diamide adenosyltransferase</fullName>
    </alternativeName>
    <alternativeName>
        <fullName evidence="11 15">Cobinamide/cobalamin adenosyltransferase</fullName>
    </alternativeName>
</protein>
<evidence type="ECO:0000256" key="13">
    <source>
        <dbReference type="ARBA" id="ARBA00048555"/>
    </source>
</evidence>